<accession>A0A1A6XQX3</accession>
<organism evidence="2 3">
    <name type="scientific">Stenotrophomonas maltophilia</name>
    <name type="common">Pseudomonas maltophilia</name>
    <name type="synonym">Xanthomonas maltophilia</name>
    <dbReference type="NCBI Taxonomy" id="40324"/>
    <lineage>
        <taxon>Bacteria</taxon>
        <taxon>Pseudomonadati</taxon>
        <taxon>Pseudomonadota</taxon>
        <taxon>Gammaproteobacteria</taxon>
        <taxon>Lysobacterales</taxon>
        <taxon>Lysobacteraceae</taxon>
        <taxon>Stenotrophomonas</taxon>
        <taxon>Stenotrophomonas maltophilia group</taxon>
    </lineage>
</organism>
<gene>
    <name evidence="2" type="ORF">A9K58_15345</name>
</gene>
<dbReference type="EMBL" id="LYVJ01000012">
    <property type="protein sequence ID" value="OBU65009.1"/>
    <property type="molecule type" value="Genomic_DNA"/>
</dbReference>
<evidence type="ECO:0008006" key="4">
    <source>
        <dbReference type="Google" id="ProtNLM"/>
    </source>
</evidence>
<feature type="region of interest" description="Disordered" evidence="1">
    <location>
        <begin position="39"/>
        <end position="68"/>
    </location>
</feature>
<dbReference type="OrthoDB" id="6038757at2"/>
<reference evidence="2 3" key="1">
    <citation type="submission" date="2016-05" db="EMBL/GenBank/DDBJ databases">
        <title>Draft Genome Sequences of Stenotrophomonas maltophilia Strains Sm32COP, Sm41DVV, Sm46PAILV, SmF3, SmF22, SmSOFb1 and SmCVFa1, Isolated from Different Manures, in France.</title>
        <authorList>
            <person name="Nazaret S."/>
            <person name="Bodilis J."/>
        </authorList>
    </citation>
    <scope>NUCLEOTIDE SEQUENCE [LARGE SCALE GENOMIC DNA]</scope>
    <source>
        <strain evidence="2 3">Sm46PAILV</strain>
    </source>
</reference>
<dbReference type="PROSITE" id="PS51257">
    <property type="entry name" value="PROKAR_LIPOPROTEIN"/>
    <property type="match status" value="1"/>
</dbReference>
<dbReference type="Proteomes" id="UP000092256">
    <property type="component" value="Unassembled WGS sequence"/>
</dbReference>
<evidence type="ECO:0000256" key="1">
    <source>
        <dbReference type="SAM" id="MobiDB-lite"/>
    </source>
</evidence>
<dbReference type="AlphaFoldDB" id="A0A1A6XQX3"/>
<evidence type="ECO:0000313" key="3">
    <source>
        <dbReference type="Proteomes" id="UP000092256"/>
    </source>
</evidence>
<name>A0A1A6XQX3_STEMA</name>
<dbReference type="RefSeq" id="WP_065200166.1">
    <property type="nucleotide sequence ID" value="NZ_LYVJ01000012.1"/>
</dbReference>
<evidence type="ECO:0000313" key="2">
    <source>
        <dbReference type="EMBL" id="OBU65009.1"/>
    </source>
</evidence>
<proteinExistence type="predicted"/>
<sequence>MNCMLRHGGALVLAVGMGGCKPPDPPVMAPAAASRAAIAPAREAASNEDDAAHRPIEDAPSPAADAPAAQGVAPAVVSVALDHAGEVLIGQRFSELEDEAPWHSAGLAEATAGHCEYYERGTLPEGVAMMVQDGDVVRFDLAPIDDSGQVVVQPGPFGLRLDMPRALALQHLPAGAIAHAHGDDAGAGAGESLLWQDPGSDLAIRVEIVDGTVSRMYWGASGAVDLIEGCT</sequence>
<feature type="compositionally biased region" description="Low complexity" evidence="1">
    <location>
        <begin position="58"/>
        <end position="68"/>
    </location>
</feature>
<protein>
    <recommendedName>
        <fullName evidence="4">Lipoprotein</fullName>
    </recommendedName>
</protein>
<comment type="caution">
    <text evidence="2">The sequence shown here is derived from an EMBL/GenBank/DDBJ whole genome shotgun (WGS) entry which is preliminary data.</text>
</comment>